<dbReference type="Proteomes" id="UP000295443">
    <property type="component" value="Unassembled WGS sequence"/>
</dbReference>
<dbReference type="EMBL" id="SJZB01000014">
    <property type="protein sequence ID" value="TCJ17166.1"/>
    <property type="molecule type" value="Genomic_DNA"/>
</dbReference>
<dbReference type="InterPro" id="IPR031107">
    <property type="entry name" value="Small_HSP"/>
</dbReference>
<evidence type="ECO:0000313" key="4">
    <source>
        <dbReference type="EMBL" id="TCJ17166.1"/>
    </source>
</evidence>
<reference evidence="4 5" key="1">
    <citation type="submission" date="2019-03" db="EMBL/GenBank/DDBJ databases">
        <title>Genome sequence of Thiobacillaceae bacterium LSR1, a sulfur-oxidizing bacterium isolated from freshwater sediment.</title>
        <authorList>
            <person name="Li S."/>
        </authorList>
    </citation>
    <scope>NUCLEOTIDE SEQUENCE [LARGE SCALE GENOMIC DNA]</scope>
    <source>
        <strain evidence="4 5">LSR1</strain>
    </source>
</reference>
<dbReference type="InterPro" id="IPR008978">
    <property type="entry name" value="HSP20-like_chaperone"/>
</dbReference>
<dbReference type="PROSITE" id="PS01031">
    <property type="entry name" value="SHSP"/>
    <property type="match status" value="1"/>
</dbReference>
<evidence type="ECO:0000256" key="1">
    <source>
        <dbReference type="PROSITE-ProRule" id="PRU00285"/>
    </source>
</evidence>
<proteinExistence type="inferred from homology"/>
<evidence type="ECO:0000313" key="5">
    <source>
        <dbReference type="Proteomes" id="UP000295443"/>
    </source>
</evidence>
<dbReference type="PANTHER" id="PTHR11527">
    <property type="entry name" value="HEAT-SHOCK PROTEIN 20 FAMILY MEMBER"/>
    <property type="match status" value="1"/>
</dbReference>
<evidence type="ECO:0000259" key="3">
    <source>
        <dbReference type="PROSITE" id="PS01031"/>
    </source>
</evidence>
<keyword evidence="5" id="KW-1185">Reference proteome</keyword>
<feature type="domain" description="SHSP" evidence="3">
    <location>
        <begin position="31"/>
        <end position="142"/>
    </location>
</feature>
<dbReference type="CDD" id="cd06471">
    <property type="entry name" value="ACD_LpsHSP_like"/>
    <property type="match status" value="1"/>
</dbReference>
<dbReference type="InterPro" id="IPR002068">
    <property type="entry name" value="A-crystallin/Hsp20_dom"/>
</dbReference>
<name>A0A4R1BIP8_9PROT</name>
<organism evidence="4 5">
    <name type="scientific">Parasulfuritortus cantonensis</name>
    <dbReference type="NCBI Taxonomy" id="2528202"/>
    <lineage>
        <taxon>Bacteria</taxon>
        <taxon>Pseudomonadati</taxon>
        <taxon>Pseudomonadota</taxon>
        <taxon>Betaproteobacteria</taxon>
        <taxon>Nitrosomonadales</taxon>
        <taxon>Thiobacillaceae</taxon>
        <taxon>Parasulfuritortus</taxon>
    </lineage>
</organism>
<accession>A0A4R1BIP8</accession>
<dbReference type="RefSeq" id="WP_131445049.1">
    <property type="nucleotide sequence ID" value="NZ_SJZB01000014.1"/>
</dbReference>
<dbReference type="OrthoDB" id="9808910at2"/>
<evidence type="ECO:0000256" key="2">
    <source>
        <dbReference type="RuleBase" id="RU003616"/>
    </source>
</evidence>
<dbReference type="AlphaFoldDB" id="A0A4R1BIP8"/>
<gene>
    <name evidence="4" type="ORF">EZJ19_04235</name>
</gene>
<dbReference type="Pfam" id="PF00011">
    <property type="entry name" value="HSP20"/>
    <property type="match status" value="1"/>
</dbReference>
<dbReference type="Gene3D" id="2.60.40.790">
    <property type="match status" value="1"/>
</dbReference>
<comment type="caution">
    <text evidence="4">The sequence shown here is derived from an EMBL/GenBank/DDBJ whole genome shotgun (WGS) entry which is preliminary data.</text>
</comment>
<sequence length="142" mass="15858">MANIVRRDPFAVDDLFDDLMKGFFVRPVRYPSGEAVQIKMDVKEDDKAYTVHAEMPGARKEDIHVSVEGGLVTIAAEVKRASEQKEGEKVLHSERYYGTVSRSFSLGQEVDDANAKARFDNGVLELTLPKRATSASRRLAIE</sequence>
<protein>
    <submittedName>
        <fullName evidence="4">Hsp20/alpha crystallin family protein</fullName>
    </submittedName>
</protein>
<dbReference type="SUPFAM" id="SSF49764">
    <property type="entry name" value="HSP20-like chaperones"/>
    <property type="match status" value="1"/>
</dbReference>
<comment type="similarity">
    <text evidence="1 2">Belongs to the small heat shock protein (HSP20) family.</text>
</comment>